<evidence type="ECO:0000256" key="5">
    <source>
        <dbReference type="ARBA" id="ARBA00022737"/>
    </source>
</evidence>
<dbReference type="EMBL" id="LNQL01000003">
    <property type="protein sequence ID" value="KSU48742.1"/>
    <property type="molecule type" value="Genomic_DNA"/>
</dbReference>
<dbReference type="Pfam" id="PF00005">
    <property type="entry name" value="ABC_tran"/>
    <property type="match status" value="2"/>
</dbReference>
<comment type="similarity">
    <text evidence="2">Belongs to the ABC transporter superfamily.</text>
</comment>
<dbReference type="InterPro" id="IPR015856">
    <property type="entry name" value="ABC_transpr_CbiO/EcfA_su"/>
</dbReference>
<evidence type="ECO:0000256" key="7">
    <source>
        <dbReference type="ARBA" id="ARBA00022840"/>
    </source>
</evidence>
<dbReference type="SMART" id="SM00382">
    <property type="entry name" value="AAA"/>
    <property type="match status" value="2"/>
</dbReference>
<dbReference type="CDD" id="cd03225">
    <property type="entry name" value="ABC_cobalt_CbiO_domain1"/>
    <property type="match status" value="2"/>
</dbReference>
<accession>A0A0V8GF15</accession>
<dbReference type="NCBIfam" id="NF010167">
    <property type="entry name" value="PRK13648.1"/>
    <property type="match status" value="2"/>
</dbReference>
<evidence type="ECO:0000256" key="1">
    <source>
        <dbReference type="ARBA" id="ARBA00004202"/>
    </source>
</evidence>
<evidence type="ECO:0000256" key="4">
    <source>
        <dbReference type="ARBA" id="ARBA00022475"/>
    </source>
</evidence>
<dbReference type="OrthoDB" id="501320at2"/>
<organism evidence="12 13">
    <name type="scientific">Exiguobacterium indicum</name>
    <dbReference type="NCBI Taxonomy" id="296995"/>
    <lineage>
        <taxon>Bacteria</taxon>
        <taxon>Bacillati</taxon>
        <taxon>Bacillota</taxon>
        <taxon>Bacilli</taxon>
        <taxon>Bacillales</taxon>
        <taxon>Bacillales Family XII. Incertae Sedis</taxon>
        <taxon>Exiguobacterium</taxon>
    </lineage>
</organism>
<dbReference type="PROSITE" id="PS00211">
    <property type="entry name" value="ABC_TRANSPORTER_1"/>
    <property type="match status" value="2"/>
</dbReference>
<dbReference type="GO" id="GO:0005524">
    <property type="term" value="F:ATP binding"/>
    <property type="evidence" value="ECO:0007669"/>
    <property type="project" value="UniProtKB-KW"/>
</dbReference>
<dbReference type="InterPro" id="IPR003439">
    <property type="entry name" value="ABC_transporter-like_ATP-bd"/>
</dbReference>
<dbReference type="AlphaFoldDB" id="A0A0V8GF15"/>
<dbReference type="GO" id="GO:0015087">
    <property type="term" value="F:cobalt ion transmembrane transporter activity"/>
    <property type="evidence" value="ECO:0007669"/>
    <property type="project" value="UniProtKB-ARBA"/>
</dbReference>
<comment type="function">
    <text evidence="10">Probably part of an ABC transporter complex. Responsible for energy coupling to the transport system.</text>
</comment>
<evidence type="ECO:0000256" key="10">
    <source>
        <dbReference type="ARBA" id="ARBA00025157"/>
    </source>
</evidence>
<evidence type="ECO:0000256" key="8">
    <source>
        <dbReference type="ARBA" id="ARBA00022967"/>
    </source>
</evidence>
<dbReference type="InterPro" id="IPR027417">
    <property type="entry name" value="P-loop_NTPase"/>
</dbReference>
<dbReference type="PROSITE" id="PS50893">
    <property type="entry name" value="ABC_TRANSPORTER_2"/>
    <property type="match status" value="2"/>
</dbReference>
<dbReference type="GO" id="GO:0042626">
    <property type="term" value="F:ATPase-coupled transmembrane transporter activity"/>
    <property type="evidence" value="ECO:0007669"/>
    <property type="project" value="TreeGrafter"/>
</dbReference>
<feature type="domain" description="ABC transporter" evidence="11">
    <location>
        <begin position="300"/>
        <end position="533"/>
    </location>
</feature>
<protein>
    <submittedName>
        <fullName evidence="12">Heme ABC transporter ATP-binding protein</fullName>
    </submittedName>
</protein>
<keyword evidence="6" id="KW-0547">Nucleotide-binding</keyword>
<sequence>MTNVIEFQDFSFTYRSQSEPTLRQIQLTIQAGERILIVGPSGSGKSTLAQCINGLIPFSYPGTWEGQVLIKGQDARELSLFDRSLHIGTVLQDPDAQFVGLSVGEDIAFALENKQTGRPEMQEIVERVARMTDVETLLQARLNDLSGGQRQRAALAGVLVEDADILLFDEPLANLDPVAGQEAMTLMDRLQRDTNRTLIVVEHRIEDVLVIPFDRIIVMVDGEIIADDHPDVILSNGKLQEAILREPLYVSAARWAGLAVQPSDQPSRIDTFLKQFNQTAVLERLEEAPQKETATSTAWLELEQLAFHYRQGTPVLENVTASFQKGTLTTIVGQNGAGKSTLAKVLSGYQRTTAGRILLDGIDITNQSIAERAGTIGFVLQNPNHMISKHLVQEEIRYGMQALGLSEAEENERLEQTLRRCGLYPFRNWPIQALSFGQKKRVTIASILVRRPDILILDEPTAGQDYRHYSDMMDFLEGLKQDGMTLLIITHDMHLVLEYSDQVCLVQAGRIRYAGTSFGLLNQEQLLHHAHLKQTSLFTLAQHLEVDPERFVESVITAERKEREQWL</sequence>
<dbReference type="RefSeq" id="WP_058265470.1">
    <property type="nucleotide sequence ID" value="NZ_FMYN01000003.1"/>
</dbReference>
<comment type="subcellular location">
    <subcellularLocation>
        <location evidence="1">Cell membrane</location>
        <topology evidence="1">Peripheral membrane protein</topology>
    </subcellularLocation>
</comment>
<feature type="domain" description="ABC transporter" evidence="11">
    <location>
        <begin position="5"/>
        <end position="246"/>
    </location>
</feature>
<gene>
    <name evidence="12" type="ORF">AS033_10450</name>
</gene>
<evidence type="ECO:0000313" key="13">
    <source>
        <dbReference type="Proteomes" id="UP000053797"/>
    </source>
</evidence>
<dbReference type="GO" id="GO:0043190">
    <property type="term" value="C:ATP-binding cassette (ABC) transporter complex"/>
    <property type="evidence" value="ECO:0007669"/>
    <property type="project" value="TreeGrafter"/>
</dbReference>
<name>A0A0V8GF15_9BACL</name>
<keyword evidence="8" id="KW-1278">Translocase</keyword>
<dbReference type="InterPro" id="IPR003593">
    <property type="entry name" value="AAA+_ATPase"/>
</dbReference>
<keyword evidence="5" id="KW-0677">Repeat</keyword>
<evidence type="ECO:0000256" key="6">
    <source>
        <dbReference type="ARBA" id="ARBA00022741"/>
    </source>
</evidence>
<dbReference type="InterPro" id="IPR017871">
    <property type="entry name" value="ABC_transporter-like_CS"/>
</dbReference>
<evidence type="ECO:0000313" key="12">
    <source>
        <dbReference type="EMBL" id="KSU48742.1"/>
    </source>
</evidence>
<dbReference type="PANTHER" id="PTHR43553:SF26">
    <property type="entry name" value="ABC TRANSPORTER ATP-BINDING PROTEIN BC_2655-RELATED"/>
    <property type="match status" value="1"/>
</dbReference>
<reference evidence="12 13" key="1">
    <citation type="journal article" date="2015" name="Int. J. Syst. Evol. Microbiol.">
        <title>Exiguobacterium enclense sp. nov., isolated from sediment.</title>
        <authorList>
            <person name="Dastager S.G."/>
            <person name="Mawlankar R."/>
            <person name="Sonalkar V.V."/>
            <person name="Thorat M.N."/>
            <person name="Mual P."/>
            <person name="Verma A."/>
            <person name="Krishnamurthi S."/>
            <person name="Tang S.K."/>
            <person name="Li W.J."/>
        </authorList>
    </citation>
    <scope>NUCLEOTIDE SEQUENCE [LARGE SCALE GENOMIC DNA]</scope>
    <source>
        <strain evidence="12 13">NIO-1109</strain>
    </source>
</reference>
<evidence type="ECO:0000256" key="2">
    <source>
        <dbReference type="ARBA" id="ARBA00005417"/>
    </source>
</evidence>
<keyword evidence="3" id="KW-0813">Transport</keyword>
<dbReference type="FunFam" id="3.40.50.300:FF:001422">
    <property type="entry name" value="Cobalt ABC transporter ATP-binding protein"/>
    <property type="match status" value="1"/>
</dbReference>
<dbReference type="Pfam" id="PF12558">
    <property type="entry name" value="DUF3744"/>
    <property type="match status" value="1"/>
</dbReference>
<evidence type="ECO:0000259" key="11">
    <source>
        <dbReference type="PROSITE" id="PS50893"/>
    </source>
</evidence>
<evidence type="ECO:0000256" key="9">
    <source>
        <dbReference type="ARBA" id="ARBA00023136"/>
    </source>
</evidence>
<dbReference type="InterPro" id="IPR050095">
    <property type="entry name" value="ECF_ABC_transporter_ATP-bd"/>
</dbReference>
<dbReference type="InterPro" id="IPR022216">
    <property type="entry name" value="ABC_Co_transporter"/>
</dbReference>
<dbReference type="Proteomes" id="UP000053797">
    <property type="component" value="Unassembled WGS sequence"/>
</dbReference>
<keyword evidence="9" id="KW-0472">Membrane</keyword>
<dbReference type="PANTHER" id="PTHR43553">
    <property type="entry name" value="HEAVY METAL TRANSPORTER"/>
    <property type="match status" value="1"/>
</dbReference>
<evidence type="ECO:0000256" key="3">
    <source>
        <dbReference type="ARBA" id="ARBA00022448"/>
    </source>
</evidence>
<keyword evidence="7 12" id="KW-0067">ATP-binding</keyword>
<dbReference type="SUPFAM" id="SSF52540">
    <property type="entry name" value="P-loop containing nucleoside triphosphate hydrolases"/>
    <property type="match status" value="2"/>
</dbReference>
<dbReference type="FunFam" id="3.40.50.300:FF:000224">
    <property type="entry name" value="Energy-coupling factor transporter ATP-binding protein EcfA"/>
    <property type="match status" value="1"/>
</dbReference>
<proteinExistence type="inferred from homology"/>
<dbReference type="GO" id="GO:0016887">
    <property type="term" value="F:ATP hydrolysis activity"/>
    <property type="evidence" value="ECO:0007669"/>
    <property type="project" value="InterPro"/>
</dbReference>
<keyword evidence="4" id="KW-1003">Cell membrane</keyword>
<comment type="caution">
    <text evidence="12">The sequence shown here is derived from an EMBL/GenBank/DDBJ whole genome shotgun (WGS) entry which is preliminary data.</text>
</comment>
<dbReference type="Gene3D" id="3.40.50.300">
    <property type="entry name" value="P-loop containing nucleotide triphosphate hydrolases"/>
    <property type="match status" value="2"/>
</dbReference>